<reference evidence="1" key="2">
    <citation type="journal article" date="2015" name="Fish Shellfish Immunol.">
        <title>Early steps in the European eel (Anguilla anguilla)-Vibrio vulnificus interaction in the gills: Role of the RtxA13 toxin.</title>
        <authorList>
            <person name="Callol A."/>
            <person name="Pajuelo D."/>
            <person name="Ebbesson L."/>
            <person name="Teles M."/>
            <person name="MacKenzie S."/>
            <person name="Amaro C."/>
        </authorList>
    </citation>
    <scope>NUCLEOTIDE SEQUENCE</scope>
</reference>
<organism evidence="1">
    <name type="scientific">Anguilla anguilla</name>
    <name type="common">European freshwater eel</name>
    <name type="synonym">Muraena anguilla</name>
    <dbReference type="NCBI Taxonomy" id="7936"/>
    <lineage>
        <taxon>Eukaryota</taxon>
        <taxon>Metazoa</taxon>
        <taxon>Chordata</taxon>
        <taxon>Craniata</taxon>
        <taxon>Vertebrata</taxon>
        <taxon>Euteleostomi</taxon>
        <taxon>Actinopterygii</taxon>
        <taxon>Neopterygii</taxon>
        <taxon>Teleostei</taxon>
        <taxon>Anguilliformes</taxon>
        <taxon>Anguillidae</taxon>
        <taxon>Anguilla</taxon>
    </lineage>
</organism>
<name>A0A0E9S365_ANGAN</name>
<sequence>MSNSSWGFNYAWKKVCETGTILSEAINVAIML</sequence>
<protein>
    <submittedName>
        <fullName evidence="1">Uncharacterized protein</fullName>
    </submittedName>
</protein>
<proteinExistence type="predicted"/>
<reference evidence="1" key="1">
    <citation type="submission" date="2014-11" db="EMBL/GenBank/DDBJ databases">
        <authorList>
            <person name="Amaro Gonzalez C."/>
        </authorList>
    </citation>
    <scope>NUCLEOTIDE SEQUENCE</scope>
</reference>
<accession>A0A0E9S365</accession>
<dbReference type="AlphaFoldDB" id="A0A0E9S365"/>
<evidence type="ECO:0000313" key="1">
    <source>
        <dbReference type="EMBL" id="JAH35839.1"/>
    </source>
</evidence>
<dbReference type="EMBL" id="GBXM01072738">
    <property type="protein sequence ID" value="JAH35839.1"/>
    <property type="molecule type" value="Transcribed_RNA"/>
</dbReference>